<dbReference type="PROSITE" id="PS50035">
    <property type="entry name" value="PLD"/>
    <property type="match status" value="2"/>
</dbReference>
<feature type="region of interest" description="Disordered" evidence="12">
    <location>
        <begin position="73"/>
        <end position="93"/>
    </location>
</feature>
<sequence>MVLSAPLVALLSALVVAVAALLAWRAARAARTPQGAVGWVVFLLTTPYIAIFLYALFGPHRYRRRTRERRASRLLFQDKRPDPDAHPAPDADGFDRHPLERIAGMPFVGGNAVSLLVDGAATYAALHDAIDRAEHDLLVQFYTLRDDATGRALIDRMIAAARRGVAVRLYVDAVGSARLGRATIREMQAAGIAGIARGRRVPLARYLQVNFRNHRKAVIVDGREAFVGGLNVGDEYMGGDPRFGPWRDTFAHVTGPVVKQLQLIFAEDWHWLTGTSLRRELDWSPPAPSGPTEALIVATGPTDGEDGAAAMFFAAIAAARSRVWISTPYFVPDLALIAALKHAAAQGRDVRILVPDRIDHHLPWLAAFAYFDELVEAGVGIWRYHDGFLHQKALVIDDRLSGLGSTNFDNRSFRLNFETMALFLDPALAGEMAEMLEGDFARAERLTTPLSGQPLGIRVGAPLARLFAPIL</sequence>
<dbReference type="PANTHER" id="PTHR21248">
    <property type="entry name" value="CARDIOLIPIN SYNTHASE"/>
    <property type="match status" value="1"/>
</dbReference>
<dbReference type="SMART" id="SM00155">
    <property type="entry name" value="PLDc"/>
    <property type="match status" value="2"/>
</dbReference>
<evidence type="ECO:0000256" key="8">
    <source>
        <dbReference type="ARBA" id="ARBA00022737"/>
    </source>
</evidence>
<feature type="domain" description="PLD phosphodiesterase" evidence="14">
    <location>
        <begin position="209"/>
        <end position="236"/>
    </location>
</feature>
<keyword evidence="10 13" id="KW-0472">Membrane</keyword>
<dbReference type="Proteomes" id="UP000526408">
    <property type="component" value="Unassembled WGS sequence"/>
</dbReference>
<evidence type="ECO:0000256" key="3">
    <source>
        <dbReference type="ARBA" id="ARBA00004613"/>
    </source>
</evidence>
<dbReference type="PANTHER" id="PTHR21248:SF22">
    <property type="entry name" value="PHOSPHOLIPASE D"/>
    <property type="match status" value="1"/>
</dbReference>
<evidence type="ECO:0000256" key="11">
    <source>
        <dbReference type="NCBIfam" id="TIGR04265"/>
    </source>
</evidence>
<evidence type="ECO:0000259" key="14">
    <source>
        <dbReference type="PROSITE" id="PS50035"/>
    </source>
</evidence>
<evidence type="ECO:0000256" key="4">
    <source>
        <dbReference type="ARBA" id="ARBA00022475"/>
    </source>
</evidence>
<feature type="transmembrane region" description="Helical" evidence="13">
    <location>
        <begin position="39"/>
        <end position="57"/>
    </location>
</feature>
<dbReference type="AlphaFoldDB" id="A0A7X6GVS8"/>
<name>A0A7X6GVS8_9RHOB</name>
<dbReference type="GO" id="GO:0008808">
    <property type="term" value="F:cardiolipin synthase activity"/>
    <property type="evidence" value="ECO:0007669"/>
    <property type="project" value="UniProtKB-UniRule"/>
</dbReference>
<dbReference type="InterPro" id="IPR001736">
    <property type="entry name" value="PLipase_D/transphosphatidylase"/>
</dbReference>
<reference evidence="15 16" key="1">
    <citation type="submission" date="2020-04" db="EMBL/GenBank/DDBJ databases">
        <authorList>
            <person name="Yoon J."/>
        </authorList>
    </citation>
    <scope>NUCLEOTIDE SEQUENCE [LARGE SCALE GENOMIC DNA]</scope>
    <source>
        <strain evidence="15 16">KMU-115</strain>
    </source>
</reference>
<comment type="function">
    <text evidence="1">Could be a virulence factor.</text>
</comment>
<dbReference type="GO" id="GO:0032049">
    <property type="term" value="P:cardiolipin biosynthetic process"/>
    <property type="evidence" value="ECO:0007669"/>
    <property type="project" value="UniProtKB-UniRule"/>
</dbReference>
<dbReference type="GO" id="GO:0005886">
    <property type="term" value="C:plasma membrane"/>
    <property type="evidence" value="ECO:0007669"/>
    <property type="project" value="UniProtKB-SubCell"/>
</dbReference>
<keyword evidence="8" id="KW-0677">Repeat</keyword>
<evidence type="ECO:0000256" key="6">
    <source>
        <dbReference type="ARBA" id="ARBA00022679"/>
    </source>
</evidence>
<proteinExistence type="predicted"/>
<evidence type="ECO:0000256" key="1">
    <source>
        <dbReference type="ARBA" id="ARBA00003145"/>
    </source>
</evidence>
<keyword evidence="4" id="KW-1003">Cell membrane</keyword>
<dbReference type="Pfam" id="PF13091">
    <property type="entry name" value="PLDc_2"/>
    <property type="match status" value="2"/>
</dbReference>
<evidence type="ECO:0000256" key="9">
    <source>
        <dbReference type="ARBA" id="ARBA00022989"/>
    </source>
</evidence>
<dbReference type="GO" id="GO:0005576">
    <property type="term" value="C:extracellular region"/>
    <property type="evidence" value="ECO:0007669"/>
    <property type="project" value="UniProtKB-SubCell"/>
</dbReference>
<organism evidence="15 16">
    <name type="scientific">Roseicyclus persicicus</name>
    <dbReference type="NCBI Taxonomy" id="2650661"/>
    <lineage>
        <taxon>Bacteria</taxon>
        <taxon>Pseudomonadati</taxon>
        <taxon>Pseudomonadota</taxon>
        <taxon>Alphaproteobacteria</taxon>
        <taxon>Rhodobacterales</taxon>
        <taxon>Roseobacteraceae</taxon>
        <taxon>Roseicyclus</taxon>
    </lineage>
</organism>
<comment type="caution">
    <text evidence="15">The sequence shown here is derived from an EMBL/GenBank/DDBJ whole genome shotgun (WGS) entry which is preliminary data.</text>
</comment>
<evidence type="ECO:0000313" key="15">
    <source>
        <dbReference type="EMBL" id="NKX43233.1"/>
    </source>
</evidence>
<dbReference type="EC" id="2.7.8.-" evidence="11"/>
<evidence type="ECO:0000313" key="16">
    <source>
        <dbReference type="Proteomes" id="UP000526408"/>
    </source>
</evidence>
<feature type="compositionally biased region" description="Basic and acidic residues" evidence="12">
    <location>
        <begin position="76"/>
        <end position="93"/>
    </location>
</feature>
<keyword evidence="16" id="KW-1185">Reference proteome</keyword>
<keyword evidence="9 13" id="KW-1133">Transmembrane helix</keyword>
<dbReference type="InterPro" id="IPR022924">
    <property type="entry name" value="Cardiolipin_synthase"/>
</dbReference>
<evidence type="ECO:0000256" key="5">
    <source>
        <dbReference type="ARBA" id="ARBA00022525"/>
    </source>
</evidence>
<evidence type="ECO:0000256" key="13">
    <source>
        <dbReference type="SAM" id="Phobius"/>
    </source>
</evidence>
<keyword evidence="6" id="KW-0808">Transferase</keyword>
<evidence type="ECO:0000256" key="12">
    <source>
        <dbReference type="SAM" id="MobiDB-lite"/>
    </source>
</evidence>
<feature type="domain" description="PLD phosphodiesterase" evidence="14">
    <location>
        <begin position="385"/>
        <end position="412"/>
    </location>
</feature>
<dbReference type="InterPro" id="IPR025202">
    <property type="entry name" value="PLD-like_dom"/>
</dbReference>
<evidence type="ECO:0000256" key="7">
    <source>
        <dbReference type="ARBA" id="ARBA00022692"/>
    </source>
</evidence>
<dbReference type="RefSeq" id="WP_168621615.1">
    <property type="nucleotide sequence ID" value="NZ_JAAZQQ010000001.1"/>
</dbReference>
<dbReference type="NCBIfam" id="TIGR04265">
    <property type="entry name" value="bac_cardiolipin"/>
    <property type="match status" value="1"/>
</dbReference>
<comment type="subcellular location">
    <subcellularLocation>
        <location evidence="2">Cell membrane</location>
    </subcellularLocation>
    <subcellularLocation>
        <location evidence="3">Secreted</location>
    </subcellularLocation>
</comment>
<evidence type="ECO:0000256" key="10">
    <source>
        <dbReference type="ARBA" id="ARBA00023136"/>
    </source>
</evidence>
<dbReference type="SUPFAM" id="SSF56024">
    <property type="entry name" value="Phospholipase D/nuclease"/>
    <property type="match status" value="2"/>
</dbReference>
<keyword evidence="5" id="KW-0964">Secreted</keyword>
<dbReference type="EMBL" id="JAAZQQ010000001">
    <property type="protein sequence ID" value="NKX43233.1"/>
    <property type="molecule type" value="Genomic_DNA"/>
</dbReference>
<accession>A0A7X6GVS8</accession>
<dbReference type="Gene3D" id="3.30.870.10">
    <property type="entry name" value="Endonuclease Chain A"/>
    <property type="match status" value="2"/>
</dbReference>
<evidence type="ECO:0000256" key="2">
    <source>
        <dbReference type="ARBA" id="ARBA00004236"/>
    </source>
</evidence>
<gene>
    <name evidence="15" type="primary">cls</name>
    <name evidence="15" type="ORF">HCU73_01410</name>
</gene>
<protein>
    <recommendedName>
        <fullName evidence="11">Cardiolipin synthase</fullName>
        <ecNumber evidence="11">2.7.8.-</ecNumber>
    </recommendedName>
</protein>
<keyword evidence="7 13" id="KW-0812">Transmembrane</keyword>